<evidence type="ECO:0000313" key="3">
    <source>
        <dbReference type="EMBL" id="KAL3782006.1"/>
    </source>
</evidence>
<dbReference type="AlphaFoldDB" id="A0ABD3P2G6"/>
<name>A0ABD3P2G6_9STRA</name>
<organism evidence="3 4">
    <name type="scientific">Stephanodiscus triporus</name>
    <dbReference type="NCBI Taxonomy" id="2934178"/>
    <lineage>
        <taxon>Eukaryota</taxon>
        <taxon>Sar</taxon>
        <taxon>Stramenopiles</taxon>
        <taxon>Ochrophyta</taxon>
        <taxon>Bacillariophyta</taxon>
        <taxon>Coscinodiscophyceae</taxon>
        <taxon>Thalassiosirophycidae</taxon>
        <taxon>Stephanodiscales</taxon>
        <taxon>Stephanodiscaceae</taxon>
        <taxon>Stephanodiscus</taxon>
    </lineage>
</organism>
<proteinExistence type="predicted"/>
<sequence>MVSSHPLAFVAAFFTPTALHKTEAYADAQMAPIHFCFVVHGHQGRPTDLSYMHETIISKAKEKGLFVHVKSSDWKVGAEATATGNYANKKVRREKRDRLPSSKSSKKKNGVGDNVEDILGSTSIVSPENDQAKGSLIVHNAACNEGKTSDGIIKGGERLVHEILSVVRFEVKRKEDPQLQEEASQQGHTDVTISVIGNSLGGLYGRYAIAHLAEILCEPTLQSSEVDETCNYYLLDGCIRIHLNVFCSIASPHLGCAGFTYFSIPRGVEIVIAKVMGETGSDLFRLNDLILTMATSPRFLTPLASFQRRFAYSNAYETDFVVPGTTAAFLDKESDYPHCFDDQGKANICPASERGLIAATLCTIPPKQVIHTKSKVDSSLTAMSSSLDSLGWRKIFIDIRREIPAISLPMFKSLGPDCPISQLKSLSSEVKSCDLAMAISTSSSYRISLPLGHNAICAFSRGAVSTALNRGGRPVVDSLAQDLTDEISQW</sequence>
<dbReference type="EMBL" id="JALLAZ020001038">
    <property type="protein sequence ID" value="KAL3782006.1"/>
    <property type="molecule type" value="Genomic_DNA"/>
</dbReference>
<protein>
    <recommendedName>
        <fullName evidence="2">DUF676 domain-containing protein</fullName>
    </recommendedName>
</protein>
<dbReference type="Proteomes" id="UP001530315">
    <property type="component" value="Unassembled WGS sequence"/>
</dbReference>
<evidence type="ECO:0000256" key="1">
    <source>
        <dbReference type="SAM" id="MobiDB-lite"/>
    </source>
</evidence>
<evidence type="ECO:0000313" key="4">
    <source>
        <dbReference type="Proteomes" id="UP001530315"/>
    </source>
</evidence>
<comment type="caution">
    <text evidence="3">The sequence shown here is derived from an EMBL/GenBank/DDBJ whole genome shotgun (WGS) entry which is preliminary data.</text>
</comment>
<feature type="region of interest" description="Disordered" evidence="1">
    <location>
        <begin position="87"/>
        <end position="114"/>
    </location>
</feature>
<accession>A0ABD3P2G6</accession>
<reference evidence="3 4" key="1">
    <citation type="submission" date="2024-10" db="EMBL/GenBank/DDBJ databases">
        <title>Updated reference genomes for cyclostephanoid diatoms.</title>
        <authorList>
            <person name="Roberts W.R."/>
            <person name="Alverson A.J."/>
        </authorList>
    </citation>
    <scope>NUCLEOTIDE SEQUENCE [LARGE SCALE GENOMIC DNA]</scope>
    <source>
        <strain evidence="3 4">AJA276-08</strain>
    </source>
</reference>
<dbReference type="InterPro" id="IPR007751">
    <property type="entry name" value="DUF676_lipase-like"/>
</dbReference>
<dbReference type="InterPro" id="IPR044294">
    <property type="entry name" value="Lipase-like"/>
</dbReference>
<dbReference type="PANTHER" id="PTHR12482:SF62">
    <property type="entry name" value="LIPASE ROG1-RELATED"/>
    <property type="match status" value="1"/>
</dbReference>
<keyword evidence="4" id="KW-1185">Reference proteome</keyword>
<gene>
    <name evidence="3" type="ORF">ACHAW5_004525</name>
</gene>
<feature type="domain" description="DUF676" evidence="2">
    <location>
        <begin position="129"/>
        <end position="323"/>
    </location>
</feature>
<evidence type="ECO:0000259" key="2">
    <source>
        <dbReference type="Pfam" id="PF05057"/>
    </source>
</evidence>
<dbReference type="PANTHER" id="PTHR12482">
    <property type="entry name" value="LIPASE ROG1-RELATED-RELATED"/>
    <property type="match status" value="1"/>
</dbReference>
<dbReference type="Pfam" id="PF05057">
    <property type="entry name" value="DUF676"/>
    <property type="match status" value="1"/>
</dbReference>